<evidence type="ECO:0000313" key="1">
    <source>
        <dbReference type="EMBL" id="SHE83658.1"/>
    </source>
</evidence>
<sequence>MPTNKAIIKILISRKSSIFKNIEVIKKKLSLLWKKVYYF</sequence>
<dbReference type="EMBL" id="FQVE01000001">
    <property type="protein sequence ID" value="SHE83658.1"/>
    <property type="molecule type" value="Genomic_DNA"/>
</dbReference>
<organism evidence="1 2">
    <name type="scientific">Chryseobacterium vrystaatense</name>
    <dbReference type="NCBI Taxonomy" id="307480"/>
    <lineage>
        <taxon>Bacteria</taxon>
        <taxon>Pseudomonadati</taxon>
        <taxon>Bacteroidota</taxon>
        <taxon>Flavobacteriia</taxon>
        <taxon>Flavobacteriales</taxon>
        <taxon>Weeksellaceae</taxon>
        <taxon>Chryseobacterium group</taxon>
        <taxon>Chryseobacterium</taxon>
    </lineage>
</organism>
<proteinExistence type="predicted"/>
<reference evidence="2" key="1">
    <citation type="submission" date="2016-11" db="EMBL/GenBank/DDBJ databases">
        <authorList>
            <person name="Varghese N."/>
            <person name="Submissions S."/>
        </authorList>
    </citation>
    <scope>NUCLEOTIDE SEQUENCE [LARGE SCALE GENOMIC DNA]</scope>
    <source>
        <strain evidence="2">YR203</strain>
    </source>
</reference>
<accession>A0A1M4WR13</accession>
<evidence type="ECO:0000313" key="2">
    <source>
        <dbReference type="Proteomes" id="UP000184108"/>
    </source>
</evidence>
<protein>
    <submittedName>
        <fullName evidence="1">Uncharacterized protein</fullName>
    </submittedName>
</protein>
<dbReference type="AlphaFoldDB" id="A0A1M4WR13"/>
<name>A0A1M4WR13_9FLAO</name>
<gene>
    <name evidence="1" type="ORF">SAMN02787073_1228</name>
</gene>
<dbReference type="Proteomes" id="UP000184108">
    <property type="component" value="Unassembled WGS sequence"/>
</dbReference>